<feature type="transmembrane region" description="Helical" evidence="7">
    <location>
        <begin position="123"/>
        <end position="145"/>
    </location>
</feature>
<keyword evidence="3 7" id="KW-0812">Transmembrane</keyword>
<dbReference type="InterPro" id="IPR037185">
    <property type="entry name" value="EmrE-like"/>
</dbReference>
<feature type="transmembrane region" description="Helical" evidence="7">
    <location>
        <begin position="67"/>
        <end position="85"/>
    </location>
</feature>
<dbReference type="AlphaFoldDB" id="A0A9D5JUH3"/>
<feature type="domain" description="EamA" evidence="8">
    <location>
        <begin position="33"/>
        <end position="168"/>
    </location>
</feature>
<feature type="transmembrane region" description="Helical" evidence="7">
    <location>
        <begin position="242"/>
        <end position="262"/>
    </location>
</feature>
<feature type="transmembrane region" description="Helical" evidence="7">
    <location>
        <begin position="180"/>
        <end position="199"/>
    </location>
</feature>
<feature type="transmembrane region" description="Helical" evidence="7">
    <location>
        <begin position="295"/>
        <end position="314"/>
    </location>
</feature>
<keyword evidence="4 7" id="KW-1133">Transmembrane helix</keyword>
<comment type="subcellular location">
    <subcellularLocation>
        <location evidence="1">Membrane</location>
        <topology evidence="1">Multi-pass membrane protein</topology>
    </subcellularLocation>
</comment>
<proteinExistence type="inferred from homology"/>
<dbReference type="InterPro" id="IPR000620">
    <property type="entry name" value="EamA_dom"/>
</dbReference>
<reference evidence="9" key="1">
    <citation type="submission" date="2019-11" db="EMBL/GenBank/DDBJ databases">
        <title>Microbial mats filling the niche in hypersaline microbial mats.</title>
        <authorList>
            <person name="Wong H.L."/>
            <person name="Macleod F.I."/>
            <person name="White R.A. III"/>
            <person name="Burns B.P."/>
        </authorList>
    </citation>
    <scope>NUCLEOTIDE SEQUENCE</scope>
    <source>
        <strain evidence="9">Rbin_158</strain>
    </source>
</reference>
<evidence type="ECO:0000256" key="6">
    <source>
        <dbReference type="SAM" id="MobiDB-lite"/>
    </source>
</evidence>
<evidence type="ECO:0000259" key="8">
    <source>
        <dbReference type="Pfam" id="PF00892"/>
    </source>
</evidence>
<dbReference type="GO" id="GO:0016020">
    <property type="term" value="C:membrane"/>
    <property type="evidence" value="ECO:0007669"/>
    <property type="project" value="UniProtKB-SubCell"/>
</dbReference>
<dbReference type="SUPFAM" id="SSF103481">
    <property type="entry name" value="Multidrug resistance efflux transporter EmrE"/>
    <property type="match status" value="2"/>
</dbReference>
<dbReference type="Pfam" id="PF00892">
    <property type="entry name" value="EamA"/>
    <property type="match status" value="2"/>
</dbReference>
<dbReference type="PANTHER" id="PTHR32322:SF2">
    <property type="entry name" value="EAMA DOMAIN-CONTAINING PROTEIN"/>
    <property type="match status" value="1"/>
</dbReference>
<dbReference type="PANTHER" id="PTHR32322">
    <property type="entry name" value="INNER MEMBRANE TRANSPORTER"/>
    <property type="match status" value="1"/>
</dbReference>
<accession>A0A9D5JUH3</accession>
<feature type="transmembrane region" description="Helical" evidence="7">
    <location>
        <begin position="32"/>
        <end position="55"/>
    </location>
</feature>
<feature type="region of interest" description="Disordered" evidence="6">
    <location>
        <begin position="1"/>
        <end position="26"/>
    </location>
</feature>
<evidence type="ECO:0000256" key="3">
    <source>
        <dbReference type="ARBA" id="ARBA00022692"/>
    </source>
</evidence>
<dbReference type="Proteomes" id="UP000649604">
    <property type="component" value="Unassembled WGS sequence"/>
</dbReference>
<evidence type="ECO:0000256" key="5">
    <source>
        <dbReference type="ARBA" id="ARBA00023136"/>
    </source>
</evidence>
<feature type="transmembrane region" description="Helical" evidence="7">
    <location>
        <begin position="154"/>
        <end position="174"/>
    </location>
</feature>
<keyword evidence="5 7" id="KW-0472">Membrane</keyword>
<evidence type="ECO:0000256" key="4">
    <source>
        <dbReference type="ARBA" id="ARBA00022989"/>
    </source>
</evidence>
<feature type="transmembrane region" description="Helical" evidence="7">
    <location>
        <begin position="211"/>
        <end position="230"/>
    </location>
</feature>
<evidence type="ECO:0000256" key="7">
    <source>
        <dbReference type="SAM" id="Phobius"/>
    </source>
</evidence>
<gene>
    <name evidence="9" type="ORF">GF339_07125</name>
</gene>
<comment type="similarity">
    <text evidence="2">Belongs to the EamA transporter family.</text>
</comment>
<dbReference type="Gene3D" id="1.10.3730.20">
    <property type="match status" value="1"/>
</dbReference>
<feature type="domain" description="EamA" evidence="8">
    <location>
        <begin position="182"/>
        <end position="314"/>
    </location>
</feature>
<evidence type="ECO:0000313" key="9">
    <source>
        <dbReference type="EMBL" id="MBD3324340.1"/>
    </source>
</evidence>
<evidence type="ECO:0000256" key="1">
    <source>
        <dbReference type="ARBA" id="ARBA00004141"/>
    </source>
</evidence>
<name>A0A9D5JUH3_9BACT</name>
<comment type="caution">
    <text evidence="9">The sequence shown here is derived from an EMBL/GenBank/DDBJ whole genome shotgun (WGS) entry which is preliminary data.</text>
</comment>
<evidence type="ECO:0000256" key="2">
    <source>
        <dbReference type="ARBA" id="ARBA00007362"/>
    </source>
</evidence>
<dbReference type="EMBL" id="WJJP01000220">
    <property type="protein sequence ID" value="MBD3324340.1"/>
    <property type="molecule type" value="Genomic_DNA"/>
</dbReference>
<protein>
    <submittedName>
        <fullName evidence="9">EamA family transporter</fullName>
    </submittedName>
</protein>
<sequence length="324" mass="34970">MRGADRSETPGSRLKERPAPSPASAQPAPGDLLGYLAVLLATACWGTSGVFVKFIVATTPITALSLAFWRDLATFLVLLTGIRLLHPAWLKVRRRDLPWLIGMGGSLGIFHVFWNLGVLLNGAAVATVQQAAMPAIVTIAARFLWRERFTWNKLAAILLTFTGTVFVSGLDVLGQTQLTLAGFLVGLGIPITYASWTLFGKKVRAQYNPLIVLTYAFGFGALVLSPFQLFTSHPWPIPASTWLWFAGLIGVATILAFSTYTFGLGRLPASVASILAMSEIAFVAVYAYGLLGERLTASQIFGAILVISGVLILTQRRKRPPVPI</sequence>
<feature type="transmembrane region" description="Helical" evidence="7">
    <location>
        <begin position="269"/>
        <end position="289"/>
    </location>
</feature>
<feature type="transmembrane region" description="Helical" evidence="7">
    <location>
        <begin position="97"/>
        <end position="117"/>
    </location>
</feature>
<organism evidence="9 10">
    <name type="scientific">candidate division KSB3 bacterium</name>
    <dbReference type="NCBI Taxonomy" id="2044937"/>
    <lineage>
        <taxon>Bacteria</taxon>
        <taxon>candidate division KSB3</taxon>
    </lineage>
</organism>
<evidence type="ECO:0000313" key="10">
    <source>
        <dbReference type="Proteomes" id="UP000649604"/>
    </source>
</evidence>
<dbReference type="InterPro" id="IPR050638">
    <property type="entry name" value="AA-Vitamin_Transporters"/>
</dbReference>
<feature type="compositionally biased region" description="Basic and acidic residues" evidence="6">
    <location>
        <begin position="1"/>
        <end position="18"/>
    </location>
</feature>